<evidence type="ECO:0000313" key="1">
    <source>
        <dbReference type="EMBL" id="EXX68135.1"/>
    </source>
</evidence>
<dbReference type="Proteomes" id="UP000022910">
    <property type="component" value="Unassembled WGS sequence"/>
</dbReference>
<sequence length="209" mass="24601">MKKKKPQLTRLELFQLANSIEISLTEPWVSEAFWQEVISNIFEFTSMLKKYTENLKTTNDNMKRIHKSGNPVREPSSNCNIHLISKNDEEIDERYFELDSDLKNNELFDFVDLDQYAPNDPIKKHNFIRDIQLSVPAGLYRYPHGNYLGTLNFIWRAPDIEEASEYYKTLKAQMITRINDIIPIYCTRQMKKNVFQKASCSSIIARCTF</sequence>
<protein>
    <submittedName>
        <fullName evidence="1">Uncharacterized protein</fullName>
    </submittedName>
</protein>
<dbReference type="OrthoDB" id="2414320at2759"/>
<reference evidence="1 2" key="1">
    <citation type="submission" date="2014-02" db="EMBL/GenBank/DDBJ databases">
        <title>Single nucleus genome sequencing reveals high similarity among nuclei of an endomycorrhizal fungus.</title>
        <authorList>
            <person name="Lin K."/>
            <person name="Geurts R."/>
            <person name="Zhang Z."/>
            <person name="Limpens E."/>
            <person name="Saunders D.G."/>
            <person name="Mu D."/>
            <person name="Pang E."/>
            <person name="Cao H."/>
            <person name="Cha H."/>
            <person name="Lin T."/>
            <person name="Zhou Q."/>
            <person name="Shang Y."/>
            <person name="Li Y."/>
            <person name="Ivanov S."/>
            <person name="Sharma T."/>
            <person name="Velzen R.V."/>
            <person name="Ruijter N.D."/>
            <person name="Aanen D.K."/>
            <person name="Win J."/>
            <person name="Kamoun S."/>
            <person name="Bisseling T."/>
            <person name="Huang S."/>
        </authorList>
    </citation>
    <scope>NUCLEOTIDE SEQUENCE [LARGE SCALE GENOMIC DNA]</scope>
    <source>
        <strain evidence="2">DAOM197198w</strain>
    </source>
</reference>
<dbReference type="AlphaFoldDB" id="A0A015JLU2"/>
<dbReference type="EMBL" id="JEMT01017398">
    <property type="protein sequence ID" value="EXX68135.1"/>
    <property type="molecule type" value="Genomic_DNA"/>
</dbReference>
<organism evidence="1 2">
    <name type="scientific">Rhizophagus irregularis (strain DAOM 197198w)</name>
    <name type="common">Glomus intraradices</name>
    <dbReference type="NCBI Taxonomy" id="1432141"/>
    <lineage>
        <taxon>Eukaryota</taxon>
        <taxon>Fungi</taxon>
        <taxon>Fungi incertae sedis</taxon>
        <taxon>Mucoromycota</taxon>
        <taxon>Glomeromycotina</taxon>
        <taxon>Glomeromycetes</taxon>
        <taxon>Glomerales</taxon>
        <taxon>Glomeraceae</taxon>
        <taxon>Rhizophagus</taxon>
    </lineage>
</organism>
<gene>
    <name evidence="1" type="ORF">RirG_107770</name>
</gene>
<accession>A0A015JLU2</accession>
<evidence type="ECO:0000313" key="2">
    <source>
        <dbReference type="Proteomes" id="UP000022910"/>
    </source>
</evidence>
<name>A0A015JLU2_RHIIW</name>
<proteinExistence type="predicted"/>
<dbReference type="HOGENOM" id="CLU_1323696_0_0_1"/>
<keyword evidence="2" id="KW-1185">Reference proteome</keyword>
<comment type="caution">
    <text evidence="1">The sequence shown here is derived from an EMBL/GenBank/DDBJ whole genome shotgun (WGS) entry which is preliminary data.</text>
</comment>
<dbReference type="STRING" id="1432141.A0A015JLU2"/>